<name>A0AAX0UGS6_BURPE</name>
<evidence type="ECO:0000313" key="2">
    <source>
        <dbReference type="Proteomes" id="UP000231878"/>
    </source>
</evidence>
<reference evidence="1 2" key="1">
    <citation type="submission" date="2017-11" db="EMBL/GenBank/DDBJ databases">
        <title>Molecular characterization of Burkholderia pseudomallei and closely related isolates from Vietnam.</title>
        <authorList>
            <person name="Ustinov D.V."/>
            <person name="Antonov A.S."/>
            <person name="Avdusheva E.F."/>
            <person name="Shpak I.M."/>
            <person name="Zakharova I.B."/>
            <person name="Thi L.A."/>
            <person name="Teteryatnikova N."/>
            <person name="Lopasteyskaya Y.A."/>
            <person name="Kuzyutina J.A."/>
            <person name="Ngo T.N."/>
            <person name="Victorov D.V."/>
        </authorList>
    </citation>
    <scope>NUCLEOTIDE SEQUENCE [LARGE SCALE GENOMIC DNA]</scope>
    <source>
        <strain evidence="1 2">V1512</strain>
    </source>
</reference>
<proteinExistence type="predicted"/>
<dbReference type="RefSeq" id="WP_009941008.1">
    <property type="nucleotide sequence ID" value="NZ_AP028072.1"/>
</dbReference>
<dbReference type="EMBL" id="PHRB01000004">
    <property type="protein sequence ID" value="PJO67108.1"/>
    <property type="molecule type" value="Genomic_DNA"/>
</dbReference>
<gene>
    <name evidence="1" type="ORF">CWD88_06370</name>
</gene>
<dbReference type="AlphaFoldDB" id="A0AAX0UGS6"/>
<sequence>MNTPLSFSMFARRPRASLVRPKRHALERRAAAMRTMRTMRTIAAAIVSGV</sequence>
<organism evidence="1 2">
    <name type="scientific">Burkholderia pseudomallei</name>
    <name type="common">Pseudomonas pseudomallei</name>
    <dbReference type="NCBI Taxonomy" id="28450"/>
    <lineage>
        <taxon>Bacteria</taxon>
        <taxon>Pseudomonadati</taxon>
        <taxon>Pseudomonadota</taxon>
        <taxon>Betaproteobacteria</taxon>
        <taxon>Burkholderiales</taxon>
        <taxon>Burkholderiaceae</taxon>
        <taxon>Burkholderia</taxon>
        <taxon>pseudomallei group</taxon>
    </lineage>
</organism>
<dbReference type="Proteomes" id="UP000231878">
    <property type="component" value="Unassembled WGS sequence"/>
</dbReference>
<evidence type="ECO:0000313" key="1">
    <source>
        <dbReference type="EMBL" id="PJO67108.1"/>
    </source>
</evidence>
<dbReference type="GeneID" id="93064774"/>
<comment type="caution">
    <text evidence="1">The sequence shown here is derived from an EMBL/GenBank/DDBJ whole genome shotgun (WGS) entry which is preliminary data.</text>
</comment>
<accession>A0AAX0UGS6</accession>
<protein>
    <submittedName>
        <fullName evidence="1">Short-chain dehydrogenase</fullName>
    </submittedName>
</protein>